<dbReference type="PANTHER" id="PTHR30383:SF2">
    <property type="entry name" value="CELLULOSE-BINDING PROTEIN"/>
    <property type="match status" value="1"/>
</dbReference>
<evidence type="ECO:0000313" key="4">
    <source>
        <dbReference type="Proteomes" id="UP000307087"/>
    </source>
</evidence>
<comment type="caution">
    <text evidence="3">The sequence shown here is derived from an EMBL/GenBank/DDBJ whole genome shotgun (WGS) entry which is preliminary data.</text>
</comment>
<dbReference type="GO" id="GO:0004622">
    <property type="term" value="F:phosphatidylcholine lysophospholipase activity"/>
    <property type="evidence" value="ECO:0007669"/>
    <property type="project" value="TreeGrafter"/>
</dbReference>
<dbReference type="Proteomes" id="UP000307087">
    <property type="component" value="Unassembled WGS sequence"/>
</dbReference>
<evidence type="ECO:0000259" key="2">
    <source>
        <dbReference type="Pfam" id="PF13472"/>
    </source>
</evidence>
<proteinExistence type="predicted"/>
<dbReference type="InterPro" id="IPR036116">
    <property type="entry name" value="FN3_sf"/>
</dbReference>
<dbReference type="InterPro" id="IPR051532">
    <property type="entry name" value="Ester_Hydrolysis_Enzymes"/>
</dbReference>
<dbReference type="Pfam" id="PF13472">
    <property type="entry name" value="Lipase_GDSL_2"/>
    <property type="match status" value="1"/>
</dbReference>
<organism evidence="3 4">
    <name type="scientific">Nocardioides caeni</name>
    <dbReference type="NCBI Taxonomy" id="574700"/>
    <lineage>
        <taxon>Bacteria</taxon>
        <taxon>Bacillati</taxon>
        <taxon>Actinomycetota</taxon>
        <taxon>Actinomycetes</taxon>
        <taxon>Propionibacteriales</taxon>
        <taxon>Nocardioidaceae</taxon>
        <taxon>Nocardioides</taxon>
    </lineage>
</organism>
<evidence type="ECO:0000313" key="3">
    <source>
        <dbReference type="EMBL" id="THV18612.1"/>
    </source>
</evidence>
<reference evidence="3 4" key="1">
    <citation type="journal article" date="2009" name="Int. J. Syst. Evol. Microbiol.">
        <title>Nocardioides caeni sp. nov., isolated from wastewater.</title>
        <authorList>
            <person name="Yoon J.H."/>
            <person name="Kang S.J."/>
            <person name="Park S."/>
            <person name="Kim W."/>
            <person name="Oh T.K."/>
        </authorList>
    </citation>
    <scope>NUCLEOTIDE SEQUENCE [LARGE SCALE GENOMIC DNA]</scope>
    <source>
        <strain evidence="3 4">DSM 23134</strain>
    </source>
</reference>
<dbReference type="EMBL" id="STGW01000001">
    <property type="protein sequence ID" value="THV18612.1"/>
    <property type="molecule type" value="Genomic_DNA"/>
</dbReference>
<accession>A0A4S8NRC2</accession>
<dbReference type="AlphaFoldDB" id="A0A4S8NRC2"/>
<dbReference type="InterPro" id="IPR036514">
    <property type="entry name" value="SGNH_hydro_sf"/>
</dbReference>
<dbReference type="InterPro" id="IPR013830">
    <property type="entry name" value="SGNH_hydro"/>
</dbReference>
<gene>
    <name evidence="3" type="ORF">E9934_03115</name>
</gene>
<feature type="domain" description="SGNH hydrolase-type esterase" evidence="2">
    <location>
        <begin position="94"/>
        <end position="280"/>
    </location>
</feature>
<feature type="region of interest" description="Disordered" evidence="1">
    <location>
        <begin position="1"/>
        <end position="31"/>
    </location>
</feature>
<dbReference type="SUPFAM" id="SSF52266">
    <property type="entry name" value="SGNH hydrolase"/>
    <property type="match status" value="1"/>
</dbReference>
<name>A0A4S8NRC2_9ACTN</name>
<dbReference type="SUPFAM" id="SSF49265">
    <property type="entry name" value="Fibronectin type III"/>
    <property type="match status" value="1"/>
</dbReference>
<sequence length="394" mass="41939">MGRGRAPPHRRGRCGPIGPDPRVVRPDLTGSPVTTGVARLASAGGGGGGVMRAPVLVLLVAALTALLGLPSTAEADAAPTATSASTSEHLRIMLLGDSVTQGATGDWTWRYRLWQHLRDDGVAFDLVGPRADLHDSVTDHGGSTAYADPAFDRDHAARWGMWAGFLDVPVADLMADHDPDVLVVMLGVNDVLFQRPVPDVVDSLRGIVATARSARPDVRVVLAEATQTWFAGVPELNAGIAALTTELDSASSPVELADAATDYTIERTRDGSHPDAEGERLIADRIARALARLGIGSDPVPPPVPALTAPGNVRAVAGLRCARMAWSRVPGAASYQVLRWDGRRWRLAARPTVQRATLTRLPVARVWRLRVRAVRPGEVGPPRAVRVVRRTGRC</sequence>
<protein>
    <recommendedName>
        <fullName evidence="2">SGNH hydrolase-type esterase domain-containing protein</fullName>
    </recommendedName>
</protein>
<keyword evidence="4" id="KW-1185">Reference proteome</keyword>
<dbReference type="Gene3D" id="3.40.50.1110">
    <property type="entry name" value="SGNH hydrolase"/>
    <property type="match status" value="1"/>
</dbReference>
<evidence type="ECO:0000256" key="1">
    <source>
        <dbReference type="SAM" id="MobiDB-lite"/>
    </source>
</evidence>
<feature type="compositionally biased region" description="Basic residues" evidence="1">
    <location>
        <begin position="1"/>
        <end position="13"/>
    </location>
</feature>
<dbReference type="PANTHER" id="PTHR30383">
    <property type="entry name" value="THIOESTERASE 1/PROTEASE 1/LYSOPHOSPHOLIPASE L1"/>
    <property type="match status" value="1"/>
</dbReference>